<dbReference type="Proteomes" id="UP000038045">
    <property type="component" value="Unplaced"/>
</dbReference>
<dbReference type="GO" id="GO:0044594">
    <property type="term" value="F:17-beta-hydroxysteroid dehydrogenase (NAD+) activity"/>
    <property type="evidence" value="ECO:0007669"/>
    <property type="project" value="TreeGrafter"/>
</dbReference>
<dbReference type="GO" id="GO:0005777">
    <property type="term" value="C:peroxisome"/>
    <property type="evidence" value="ECO:0007669"/>
    <property type="project" value="UniProtKB-SubCell"/>
</dbReference>
<reference evidence="8" key="1">
    <citation type="submission" date="2017-02" db="UniProtKB">
        <authorList>
            <consortium name="WormBaseParasite"/>
        </authorList>
    </citation>
    <scope>IDENTIFICATION</scope>
</reference>
<dbReference type="Pfam" id="PF22622">
    <property type="entry name" value="MFE-2_hydrat-2_N"/>
    <property type="match status" value="1"/>
</dbReference>
<dbReference type="GO" id="GO:0018812">
    <property type="term" value="F:3-hydroxyacyl-CoA dehydratase activity"/>
    <property type="evidence" value="ECO:0007669"/>
    <property type="project" value="UniProtKB-ARBA"/>
</dbReference>
<dbReference type="PANTHER" id="PTHR13078">
    <property type="entry name" value="PEROXISOMAL MULTIFUNCTIONAL ENZYME TYPE 2-RELATED"/>
    <property type="match status" value="1"/>
</dbReference>
<comment type="similarity">
    <text evidence="2">Belongs to the short-chain dehydrogenases/reductases (SDR) family.</text>
</comment>
<dbReference type="GO" id="GO:0003857">
    <property type="term" value="F:(3S)-3-hydroxyacyl-CoA dehydrogenase (NAD+) activity"/>
    <property type="evidence" value="ECO:0007669"/>
    <property type="project" value="TreeGrafter"/>
</dbReference>
<protein>
    <submittedName>
        <fullName evidence="8">MaoC-like domain-containing protein</fullName>
    </submittedName>
</protein>
<feature type="domain" description="Peroxisomal multifunctional enzyme type 2-like N-terminal" evidence="6">
    <location>
        <begin position="16"/>
        <end position="142"/>
    </location>
</feature>
<keyword evidence="4" id="KW-0456">Lyase</keyword>
<dbReference type="Pfam" id="PF01575">
    <property type="entry name" value="MaoC_dehydratas"/>
    <property type="match status" value="1"/>
</dbReference>
<dbReference type="FunFam" id="3.10.129.10:FF:000013">
    <property type="entry name" value="Peroxisomal multifunctional enzyme type 2"/>
    <property type="match status" value="1"/>
</dbReference>
<dbReference type="CDD" id="cd03448">
    <property type="entry name" value="HDE_HSD"/>
    <property type="match status" value="1"/>
</dbReference>
<evidence type="ECO:0000313" key="7">
    <source>
        <dbReference type="Proteomes" id="UP000038045"/>
    </source>
</evidence>
<evidence type="ECO:0000256" key="2">
    <source>
        <dbReference type="ARBA" id="ARBA00006484"/>
    </source>
</evidence>
<feature type="domain" description="MaoC-like" evidence="5">
    <location>
        <begin position="160"/>
        <end position="277"/>
    </location>
</feature>
<dbReference type="InterPro" id="IPR002539">
    <property type="entry name" value="MaoC-like_dom"/>
</dbReference>
<evidence type="ECO:0000259" key="6">
    <source>
        <dbReference type="Pfam" id="PF22622"/>
    </source>
</evidence>
<dbReference type="Gene3D" id="3.10.129.10">
    <property type="entry name" value="Hotdog Thioesterase"/>
    <property type="match status" value="1"/>
</dbReference>
<keyword evidence="3" id="KW-0576">Peroxisome</keyword>
<evidence type="ECO:0000256" key="1">
    <source>
        <dbReference type="ARBA" id="ARBA00004275"/>
    </source>
</evidence>
<proteinExistence type="inferred from homology"/>
<dbReference type="PANTHER" id="PTHR13078:SF56">
    <property type="entry name" value="PEROXISOMAL MULTIFUNCTIONAL ENZYME TYPE 2"/>
    <property type="match status" value="1"/>
</dbReference>
<dbReference type="AlphaFoldDB" id="A0A0N4ZBH8"/>
<dbReference type="WBParaSite" id="PTRK_0000489000.1">
    <property type="protein sequence ID" value="PTRK_0000489000.1"/>
    <property type="gene ID" value="PTRK_0000489000"/>
</dbReference>
<keyword evidence="7" id="KW-1185">Reference proteome</keyword>
<name>A0A0N4ZBH8_PARTI</name>
<dbReference type="InterPro" id="IPR054357">
    <property type="entry name" value="MFE-2_N"/>
</dbReference>
<evidence type="ECO:0000256" key="4">
    <source>
        <dbReference type="ARBA" id="ARBA00023239"/>
    </source>
</evidence>
<evidence type="ECO:0000259" key="5">
    <source>
        <dbReference type="Pfam" id="PF01575"/>
    </source>
</evidence>
<evidence type="ECO:0000313" key="8">
    <source>
        <dbReference type="WBParaSite" id="PTRK_0000489000.1"/>
    </source>
</evidence>
<dbReference type="STRING" id="131310.A0A0N4ZBH8"/>
<organism evidence="7 8">
    <name type="scientific">Parastrongyloides trichosuri</name>
    <name type="common">Possum-specific nematode worm</name>
    <dbReference type="NCBI Taxonomy" id="131310"/>
    <lineage>
        <taxon>Eukaryota</taxon>
        <taxon>Metazoa</taxon>
        <taxon>Ecdysozoa</taxon>
        <taxon>Nematoda</taxon>
        <taxon>Chromadorea</taxon>
        <taxon>Rhabditida</taxon>
        <taxon>Tylenchina</taxon>
        <taxon>Panagrolaimomorpha</taxon>
        <taxon>Strongyloidoidea</taxon>
        <taxon>Strongyloididae</taxon>
        <taxon>Parastrongyloides</taxon>
    </lineage>
</organism>
<sequence length="297" mass="33245">MDPKLATQHIGDPVEYSYTPRDVIIYALGIGANTTDDLCYTYENHEKFQTFPTYIVSPGFVANAQMSDWPGVVFDLQSILHGEHYIEVFESLPTEGTLKNVPKVVDIIDKGKAAIVLSEVDSYDVETGKKVATQQFSTVYRGHGNFGGNRTSKYEKELAKMPQRSPDITYEQETVPYQASLYRLGGGDLNPLHIDPEFAKISGFEKSILHGLCTLGFSTRHVIKFFADDDVSLFKAVKVRFVNPVFPGETLITSMWQEGNRIIFKTTGKESGKDVISNSYVDLKEIKIPVKKILSKL</sequence>
<dbReference type="GO" id="GO:0006635">
    <property type="term" value="P:fatty acid beta-oxidation"/>
    <property type="evidence" value="ECO:0007669"/>
    <property type="project" value="TreeGrafter"/>
</dbReference>
<dbReference type="SUPFAM" id="SSF54637">
    <property type="entry name" value="Thioesterase/thiol ester dehydrase-isomerase"/>
    <property type="match status" value="2"/>
</dbReference>
<comment type="subcellular location">
    <subcellularLocation>
        <location evidence="1">Peroxisome</location>
    </subcellularLocation>
</comment>
<evidence type="ECO:0000256" key="3">
    <source>
        <dbReference type="ARBA" id="ARBA00023140"/>
    </source>
</evidence>
<accession>A0A0N4ZBH8</accession>
<dbReference type="InterPro" id="IPR029069">
    <property type="entry name" value="HotDog_dom_sf"/>
</dbReference>